<gene>
    <name evidence="19" type="ORF">FEV53_10420</name>
</gene>
<dbReference type="InterPro" id="IPR036388">
    <property type="entry name" value="WH-like_DNA-bd_sf"/>
</dbReference>
<keyword evidence="9 16" id="KW-0067">ATP-binding</keyword>
<dbReference type="Gene3D" id="3.40.50.300">
    <property type="entry name" value="P-loop containing nucleotide triphosphate hydrolases"/>
    <property type="match status" value="1"/>
</dbReference>
<protein>
    <recommendedName>
        <fullName evidence="3">DNA translocase FtsK</fullName>
    </recommendedName>
</protein>
<evidence type="ECO:0000313" key="20">
    <source>
        <dbReference type="Proteomes" id="UP000318590"/>
    </source>
</evidence>
<evidence type="ECO:0000256" key="9">
    <source>
        <dbReference type="ARBA" id="ARBA00022840"/>
    </source>
</evidence>
<dbReference type="InterPro" id="IPR018541">
    <property type="entry name" value="Ftsk_gamma"/>
</dbReference>
<dbReference type="CDD" id="cd01127">
    <property type="entry name" value="TrwB_TraG_TraD_VirD4"/>
    <property type="match status" value="1"/>
</dbReference>
<evidence type="ECO:0000256" key="10">
    <source>
        <dbReference type="ARBA" id="ARBA00022989"/>
    </source>
</evidence>
<dbReference type="PANTHER" id="PTHR22683:SF41">
    <property type="entry name" value="DNA TRANSLOCASE FTSK"/>
    <property type="match status" value="1"/>
</dbReference>
<evidence type="ECO:0000256" key="7">
    <source>
        <dbReference type="ARBA" id="ARBA00022741"/>
    </source>
</evidence>
<evidence type="ECO:0000256" key="15">
    <source>
        <dbReference type="ARBA" id="ARBA00025923"/>
    </source>
</evidence>
<name>A0A547Q0B3_9RHOB</name>
<dbReference type="PANTHER" id="PTHR22683">
    <property type="entry name" value="SPORULATION PROTEIN RELATED"/>
    <property type="match status" value="1"/>
</dbReference>
<dbReference type="SMART" id="SM00843">
    <property type="entry name" value="Ftsk_gamma"/>
    <property type="match status" value="1"/>
</dbReference>
<evidence type="ECO:0000256" key="14">
    <source>
        <dbReference type="ARBA" id="ARBA00024784"/>
    </source>
</evidence>
<dbReference type="RefSeq" id="WP_142834759.1">
    <property type="nucleotide sequence ID" value="NZ_VFSV01000015.1"/>
</dbReference>
<reference evidence="19 20" key="1">
    <citation type="submission" date="2019-06" db="EMBL/GenBank/DDBJ databases">
        <title>Paenimaribius caenipelagi gen. nov., sp. nov., isolated from a tidal flat.</title>
        <authorList>
            <person name="Yoon J.-H."/>
        </authorList>
    </citation>
    <scope>NUCLEOTIDE SEQUENCE [LARGE SCALE GENOMIC DNA]</scope>
    <source>
        <strain evidence="19 20">JBTF-M29</strain>
    </source>
</reference>
<evidence type="ECO:0000256" key="2">
    <source>
        <dbReference type="ARBA" id="ARBA00006474"/>
    </source>
</evidence>
<dbReference type="InterPro" id="IPR050206">
    <property type="entry name" value="FtsK/SpoIIIE/SftA"/>
</dbReference>
<dbReference type="Gene3D" id="3.30.980.40">
    <property type="match status" value="1"/>
</dbReference>
<keyword evidence="11" id="KW-0238">DNA-binding</keyword>
<comment type="function">
    <text evidence="14">Essential cell division protein that coordinates cell division and chromosome segregation. The N-terminus is involved in assembly of the cell-division machinery. The C-terminus functions as a DNA motor that moves dsDNA in an ATP-dependent manner towards the dif recombination site, which is located within the replication terminus region. Translocation stops specifically at Xer-dif sites, where FtsK interacts with the Xer recombinase, allowing activation of chromosome unlinking by recombination. FtsK orienting polar sequences (KOPS) guide the direction of DNA translocation. FtsK can remove proteins from DNA as it translocates, but translocation stops specifically at XerCD-dif site, thereby preventing removal of XerC and XerD from dif.</text>
</comment>
<dbReference type="PROSITE" id="PS50901">
    <property type="entry name" value="FTSK"/>
    <property type="match status" value="1"/>
</dbReference>
<dbReference type="InterPro" id="IPR036390">
    <property type="entry name" value="WH_DNA-bd_sf"/>
</dbReference>
<comment type="subcellular location">
    <subcellularLocation>
        <location evidence="1">Cell membrane</location>
        <topology evidence="1">Multi-pass membrane protein</topology>
    </subcellularLocation>
</comment>
<keyword evidence="13" id="KW-0131">Cell cycle</keyword>
<evidence type="ECO:0000256" key="17">
    <source>
        <dbReference type="SAM" id="Phobius"/>
    </source>
</evidence>
<evidence type="ECO:0000256" key="6">
    <source>
        <dbReference type="ARBA" id="ARBA00022692"/>
    </source>
</evidence>
<dbReference type="InterPro" id="IPR041027">
    <property type="entry name" value="FtsK_alpha"/>
</dbReference>
<dbReference type="Proteomes" id="UP000318590">
    <property type="component" value="Unassembled WGS sequence"/>
</dbReference>
<sequence>MAYQTRGRDPLFDSDTQAILERRGKELIGLLLVAFGLALSAMLASYVPDDPSWLSSTGDEAQNALGRFGASIAAPLMIIAGQGAWAIPLALFVWGGRFLSHRGYDRVMGRAVFVPIWVALAAIYLATHVPGPDWGQSFGLGGMFGDTALGALISILGLSSAVGVKLVALVLAILTVVAGAFVLGFTREELNAIGGWLLRGTVKTYAALFSVVGLGGRGLARGMQSGAKIASDRVETHRARRAAQADARREEEDDLLLEPEDRPRPILRALKPQPVEREDPYDFFDDDEDAPTQEGLFSRIGGALGIGGAAPVLPDEPPLTAAPETDDRVRGKISDAIRQRARRQPTLTAAVTPQGRMSIVPQTEPSVVVDEVAPVQAPVVDEAQAVSRNAPLVAPQIRRDAPKPAPAQAMATPQMQTRPAMSAASQVDDAYEHPPLDLLSDPATVQRHVLSDEALEENARTLETVLEDYGVKGEIVSVRPGPVVTMYELEPAPGLKASRVIGLADDIARSMSALSARVSTVPGRSVIGIELPNENREMCVLREILSHRDFSNGNQRLPLALGKDIGGDPVVANLAKMPHLLIAGTTGSGKSVAINTMILSLLYKLTPDECRLIMIDPKMLELSVYDGIPHLLSPVVTDPKKAVVALKWVVAEMEDRYRKMSKMGVRNIEGYNGRVRDALSRNELFERTVQTGFDDETGEPIFETEEIVPEILPFIVVVVDEMADLMMVAGKEIEACIQRLAQMARASGIHLIMATQRPSVDVITGTIKANFPTRISFQVTSKIDSRTILGEQGAEQLLGMGDMLYMAGGSKITRVHGPFCSDEEVEEIVSYLKSFGPPDYKSGVVEGPDEEKGADIDAVLGLGTGGNTDGEDALYDQAVAIVANDRKCSTSYIQRKLAIGYNKAARLVEQMEDNGVVSSANHVGKREVLLPEPN</sequence>
<dbReference type="Pfam" id="PF01580">
    <property type="entry name" value="FtsK_SpoIIIE"/>
    <property type="match status" value="1"/>
</dbReference>
<feature type="binding site" evidence="16">
    <location>
        <begin position="584"/>
        <end position="591"/>
    </location>
    <ligand>
        <name>ATP</name>
        <dbReference type="ChEBI" id="CHEBI:30616"/>
    </ligand>
</feature>
<evidence type="ECO:0000256" key="8">
    <source>
        <dbReference type="ARBA" id="ARBA00022829"/>
    </source>
</evidence>
<keyword evidence="4" id="KW-1003">Cell membrane</keyword>
<dbReference type="GO" id="GO:0005524">
    <property type="term" value="F:ATP binding"/>
    <property type="evidence" value="ECO:0007669"/>
    <property type="project" value="UniProtKB-UniRule"/>
</dbReference>
<dbReference type="OrthoDB" id="9807790at2"/>
<dbReference type="GO" id="GO:0003677">
    <property type="term" value="F:DNA binding"/>
    <property type="evidence" value="ECO:0007669"/>
    <property type="project" value="UniProtKB-KW"/>
</dbReference>
<keyword evidence="8" id="KW-0159">Chromosome partition</keyword>
<keyword evidence="7 16" id="KW-0547">Nucleotide-binding</keyword>
<dbReference type="InterPro" id="IPR027417">
    <property type="entry name" value="P-loop_NTPase"/>
</dbReference>
<dbReference type="Pfam" id="PF09397">
    <property type="entry name" value="FtsK_gamma"/>
    <property type="match status" value="1"/>
</dbReference>
<evidence type="ECO:0000256" key="1">
    <source>
        <dbReference type="ARBA" id="ARBA00004651"/>
    </source>
</evidence>
<evidence type="ECO:0000256" key="16">
    <source>
        <dbReference type="PROSITE-ProRule" id="PRU00289"/>
    </source>
</evidence>
<dbReference type="SUPFAM" id="SSF52540">
    <property type="entry name" value="P-loop containing nucleoside triphosphate hydrolases"/>
    <property type="match status" value="1"/>
</dbReference>
<keyword evidence="10 17" id="KW-1133">Transmembrane helix</keyword>
<dbReference type="Pfam" id="PF13491">
    <property type="entry name" value="FtsK_4TM"/>
    <property type="match status" value="1"/>
</dbReference>
<dbReference type="SUPFAM" id="SSF46785">
    <property type="entry name" value="Winged helix' DNA-binding domain"/>
    <property type="match status" value="1"/>
</dbReference>
<evidence type="ECO:0000256" key="12">
    <source>
        <dbReference type="ARBA" id="ARBA00023136"/>
    </source>
</evidence>
<feature type="transmembrane region" description="Helical" evidence="17">
    <location>
        <begin position="166"/>
        <end position="185"/>
    </location>
</feature>
<feature type="domain" description="FtsK" evidence="18">
    <location>
        <begin position="567"/>
        <end position="786"/>
    </location>
</feature>
<dbReference type="GO" id="GO:0005886">
    <property type="term" value="C:plasma membrane"/>
    <property type="evidence" value="ECO:0007669"/>
    <property type="project" value="UniProtKB-SubCell"/>
</dbReference>
<keyword evidence="20" id="KW-1185">Reference proteome</keyword>
<dbReference type="Pfam" id="PF17854">
    <property type="entry name" value="FtsK_alpha"/>
    <property type="match status" value="1"/>
</dbReference>
<dbReference type="EMBL" id="VFSV01000015">
    <property type="protein sequence ID" value="TRD19850.1"/>
    <property type="molecule type" value="Genomic_DNA"/>
</dbReference>
<organism evidence="19 20">
    <name type="scientific">Palleronia caenipelagi</name>
    <dbReference type="NCBI Taxonomy" id="2489174"/>
    <lineage>
        <taxon>Bacteria</taxon>
        <taxon>Pseudomonadati</taxon>
        <taxon>Pseudomonadota</taxon>
        <taxon>Alphaproteobacteria</taxon>
        <taxon>Rhodobacterales</taxon>
        <taxon>Roseobacteraceae</taxon>
        <taxon>Palleronia</taxon>
    </lineage>
</organism>
<comment type="similarity">
    <text evidence="2">Belongs to the FtsK/SpoIIIE/SftA family.</text>
</comment>
<evidence type="ECO:0000256" key="11">
    <source>
        <dbReference type="ARBA" id="ARBA00023125"/>
    </source>
</evidence>
<dbReference type="Gene3D" id="1.10.10.10">
    <property type="entry name" value="Winged helix-like DNA-binding domain superfamily/Winged helix DNA-binding domain"/>
    <property type="match status" value="1"/>
</dbReference>
<feature type="transmembrane region" description="Helical" evidence="17">
    <location>
        <begin position="68"/>
        <end position="95"/>
    </location>
</feature>
<feature type="transmembrane region" description="Helical" evidence="17">
    <location>
        <begin position="138"/>
        <end position="159"/>
    </location>
</feature>
<comment type="caution">
    <text evidence="19">The sequence shown here is derived from an EMBL/GenBank/DDBJ whole genome shotgun (WGS) entry which is preliminary data.</text>
</comment>
<evidence type="ECO:0000259" key="18">
    <source>
        <dbReference type="PROSITE" id="PS50901"/>
    </source>
</evidence>
<proteinExistence type="inferred from homology"/>
<evidence type="ECO:0000256" key="3">
    <source>
        <dbReference type="ARBA" id="ARBA00020887"/>
    </source>
</evidence>
<accession>A0A547Q0B3</accession>
<evidence type="ECO:0000256" key="13">
    <source>
        <dbReference type="ARBA" id="ARBA00023306"/>
    </source>
</evidence>
<evidence type="ECO:0000256" key="5">
    <source>
        <dbReference type="ARBA" id="ARBA00022618"/>
    </source>
</evidence>
<dbReference type="GO" id="GO:0051301">
    <property type="term" value="P:cell division"/>
    <property type="evidence" value="ECO:0007669"/>
    <property type="project" value="UniProtKB-KW"/>
</dbReference>
<evidence type="ECO:0000313" key="19">
    <source>
        <dbReference type="EMBL" id="TRD19850.1"/>
    </source>
</evidence>
<keyword evidence="5" id="KW-0132">Cell division</keyword>
<dbReference type="GO" id="GO:0007059">
    <property type="term" value="P:chromosome segregation"/>
    <property type="evidence" value="ECO:0007669"/>
    <property type="project" value="UniProtKB-KW"/>
</dbReference>
<dbReference type="AlphaFoldDB" id="A0A547Q0B3"/>
<dbReference type="InterPro" id="IPR002543">
    <property type="entry name" value="FtsK_dom"/>
</dbReference>
<evidence type="ECO:0000256" key="4">
    <source>
        <dbReference type="ARBA" id="ARBA00022475"/>
    </source>
</evidence>
<keyword evidence="12 17" id="KW-0472">Membrane</keyword>
<feature type="transmembrane region" description="Helical" evidence="17">
    <location>
        <begin position="27"/>
        <end position="48"/>
    </location>
</feature>
<keyword evidence="6 17" id="KW-0812">Transmembrane</keyword>
<comment type="subunit">
    <text evidence="15">Homohexamer. Forms a ring that surrounds DNA.</text>
</comment>
<feature type="transmembrane region" description="Helical" evidence="17">
    <location>
        <begin position="107"/>
        <end position="126"/>
    </location>
</feature>
<dbReference type="InterPro" id="IPR025199">
    <property type="entry name" value="FtsK_4TM"/>
</dbReference>